<gene>
    <name evidence="3" type="ORF">WH159_15480</name>
</gene>
<protein>
    <submittedName>
        <fullName evidence="3">Alpha/beta hydrolase</fullName>
    </submittedName>
</protein>
<feature type="domain" description="Serine aminopeptidase S33" evidence="2">
    <location>
        <begin position="22"/>
        <end position="125"/>
    </location>
</feature>
<reference evidence="3 4" key="1">
    <citation type="submission" date="2023-12" db="EMBL/GenBank/DDBJ databases">
        <title>Gut-associated functions are favored during microbiome assembly across C. elegans life.</title>
        <authorList>
            <person name="Zimmermann J."/>
        </authorList>
    </citation>
    <scope>NUCLEOTIDE SEQUENCE [LARGE SCALE GENOMIC DNA]</scope>
    <source>
        <strain evidence="3 4">JUb134</strain>
    </source>
</reference>
<dbReference type="Gene3D" id="3.40.50.1820">
    <property type="entry name" value="alpha/beta hydrolase"/>
    <property type="match status" value="1"/>
</dbReference>
<dbReference type="InterPro" id="IPR022742">
    <property type="entry name" value="Hydrolase_4"/>
</dbReference>
<dbReference type="InterPro" id="IPR029058">
    <property type="entry name" value="AB_hydrolase_fold"/>
</dbReference>
<dbReference type="PANTHER" id="PTHR16138">
    <property type="entry name" value="MYCOPHENOLIC ACID ACYL-GLUCURONIDE ESTERASE, MITOCHONDRIAL"/>
    <property type="match status" value="1"/>
</dbReference>
<evidence type="ECO:0000256" key="1">
    <source>
        <dbReference type="ARBA" id="ARBA00022801"/>
    </source>
</evidence>
<comment type="caution">
    <text evidence="3">The sequence shown here is derived from an EMBL/GenBank/DDBJ whole genome shotgun (WGS) entry which is preliminary data.</text>
</comment>
<evidence type="ECO:0000313" key="3">
    <source>
        <dbReference type="EMBL" id="MEJ5095929.1"/>
    </source>
</evidence>
<dbReference type="EMBL" id="JBBGZA010000001">
    <property type="protein sequence ID" value="MEJ5095929.1"/>
    <property type="molecule type" value="Genomic_DNA"/>
</dbReference>
<organism evidence="3 4">
    <name type="scientific">Sphingomonas molluscorum</name>
    <dbReference type="NCBI Taxonomy" id="418184"/>
    <lineage>
        <taxon>Bacteria</taxon>
        <taxon>Pseudomonadati</taxon>
        <taxon>Pseudomonadota</taxon>
        <taxon>Alphaproteobacteria</taxon>
        <taxon>Sphingomonadales</taxon>
        <taxon>Sphingomonadaceae</taxon>
        <taxon>Sphingomonas</taxon>
    </lineage>
</organism>
<name>A0ABU8Q8W7_9SPHN</name>
<dbReference type="Proteomes" id="UP001380365">
    <property type="component" value="Unassembled WGS sequence"/>
</dbReference>
<dbReference type="Pfam" id="PF12146">
    <property type="entry name" value="Hydrolase_4"/>
    <property type="match status" value="1"/>
</dbReference>
<sequence>MTEAAPAERPLAFHHTAGKGPTIVFLPGYASDMTGSKALAIEAWAKAEGRAFVRFDYGGCGQSPGNFEEQTLALWRDDALAIIDHAVEGPVVLVGSSMGGWIMLLAARDRPDRVVGLVGIAPAPDFTDWGFTPEEKMTMLTEGRLEKPSPYSDQPTVTTRAFWSSGEANRLMHGIVPVDVPVRLIQGQQDKDVPFERTVHLASLLRSADVQTLLVKDGDHRLSRPQDIALILRAIEDVTPA</sequence>
<keyword evidence="1 3" id="KW-0378">Hydrolase</keyword>
<evidence type="ECO:0000313" key="4">
    <source>
        <dbReference type="Proteomes" id="UP001380365"/>
    </source>
</evidence>
<dbReference type="PANTHER" id="PTHR16138:SF7">
    <property type="entry name" value="PALMITOYL-PROTEIN THIOESTERASE ABHD10, MITOCHONDRIAL"/>
    <property type="match status" value="1"/>
</dbReference>
<dbReference type="InterPro" id="IPR052382">
    <property type="entry name" value="ABHD10_acyl-thioesterase"/>
</dbReference>
<accession>A0ABU8Q8W7</accession>
<evidence type="ECO:0000259" key="2">
    <source>
        <dbReference type="Pfam" id="PF12146"/>
    </source>
</evidence>
<dbReference type="SUPFAM" id="SSF53474">
    <property type="entry name" value="alpha/beta-Hydrolases"/>
    <property type="match status" value="1"/>
</dbReference>
<dbReference type="RefSeq" id="WP_132883084.1">
    <property type="nucleotide sequence ID" value="NZ_JBBGZA010000001.1"/>
</dbReference>
<keyword evidence="4" id="KW-1185">Reference proteome</keyword>
<proteinExistence type="predicted"/>
<dbReference type="GO" id="GO:0016787">
    <property type="term" value="F:hydrolase activity"/>
    <property type="evidence" value="ECO:0007669"/>
    <property type="project" value="UniProtKB-KW"/>
</dbReference>